<dbReference type="SMART" id="SM00181">
    <property type="entry name" value="EGF"/>
    <property type="match status" value="7"/>
</dbReference>
<evidence type="ECO:0000256" key="3">
    <source>
        <dbReference type="SAM" id="Phobius"/>
    </source>
</evidence>
<organism evidence="5 6">
    <name type="scientific">Brachionus plicatilis</name>
    <name type="common">Marine rotifer</name>
    <name type="synonym">Brachionus muelleri</name>
    <dbReference type="NCBI Taxonomy" id="10195"/>
    <lineage>
        <taxon>Eukaryota</taxon>
        <taxon>Metazoa</taxon>
        <taxon>Spiralia</taxon>
        <taxon>Gnathifera</taxon>
        <taxon>Rotifera</taxon>
        <taxon>Eurotatoria</taxon>
        <taxon>Monogononta</taxon>
        <taxon>Pseudotrocha</taxon>
        <taxon>Ploima</taxon>
        <taxon>Brachionidae</taxon>
        <taxon>Brachionus</taxon>
    </lineage>
</organism>
<dbReference type="SUPFAM" id="SSF57196">
    <property type="entry name" value="EGF/Laminin"/>
    <property type="match status" value="7"/>
</dbReference>
<comment type="caution">
    <text evidence="2">Lacks conserved residue(s) required for the propagation of feature annotation.</text>
</comment>
<keyword evidence="6" id="KW-1185">Reference proteome</keyword>
<sequence length="774" mass="88806">MSLRFQDSFKLSNLKKVNCELKPYASGPNNNQQYFSTCENYGVIKRRLSNKSTIASYITYFFDFDTESQEKLRAKFGPFLTANETLALINVSKQRRISLLQDIDFYSFSFDLSLSQKLQGHFTTKTNLFTLNSLDDLTSNKIFLFGLNLYISNKQGLSKYQFEIFTSKQSIKSQALELPDLVNVNLTFTFKSIELRLGHNLTHSIRLTDQYFDLFIHLLLKAYGSFQLNVNREEELRTKAHSYLGSCISNLKLLTTNDNKNFNHYDLIGQTKSIVMTKNGPSFDSSCDLEPFSSKKEMLDFDLVPENCYLVTEFDVIENRNVKDTFDCQCDTVRGDCSYNFWLGFEQRNRITNRKELENEEEFHGCAESNEYACFNNGTCVDNYYTNLDNRRESYRCLCRDSYTGKRCERFDPCLKSSCSVNSTCEPKLMDNDRIGYQCKCFQGFLGRNCNIKLDQTCLGKPCKNGATCINITSYDEESLSYECMCPLGYEGKQCDKKIDYCFLYQPCKNDAICSNKEMTDSRLYECKCTEGWKGINCTQDIDECAVMDTQKTVQCSGNGYCINIAGSYKCKCSDLFFGKNCELVHACQDSELPCQNGGICIVVGNIEENKYSCRCPLGYAGINCSFKTCDSKPCEHDSVCSMENATNFKCNCTNTGFAGQRCENLIDYAECRQQTCFGNMTCDSNRCDCNSIDCEKIFLQMKSRPREIVYHLVIWPLLVIMVSLLIILFSIFAMRIKKSRATRGTYSPSRHEQQASRIEFNMDLKIPPEERLI</sequence>
<keyword evidence="2" id="KW-0245">EGF-like domain</keyword>
<dbReference type="Proteomes" id="UP000276133">
    <property type="component" value="Unassembled WGS sequence"/>
</dbReference>
<feature type="domain" description="EGF-like" evidence="4">
    <location>
        <begin position="584"/>
        <end position="626"/>
    </location>
</feature>
<dbReference type="InterPro" id="IPR018097">
    <property type="entry name" value="EGF_Ca-bd_CS"/>
</dbReference>
<feature type="disulfide bond" evidence="2">
    <location>
        <begin position="529"/>
        <end position="538"/>
    </location>
</feature>
<keyword evidence="3" id="KW-1133">Transmembrane helix</keyword>
<dbReference type="GO" id="GO:0005509">
    <property type="term" value="F:calcium ion binding"/>
    <property type="evidence" value="ECO:0007669"/>
    <property type="project" value="InterPro"/>
</dbReference>
<dbReference type="STRING" id="10195.A0A3M7S544"/>
<evidence type="ECO:0000313" key="5">
    <source>
        <dbReference type="EMBL" id="RNA30718.1"/>
    </source>
</evidence>
<feature type="disulfide bond" evidence="2">
    <location>
        <begin position="573"/>
        <end position="582"/>
    </location>
</feature>
<evidence type="ECO:0000259" key="4">
    <source>
        <dbReference type="PROSITE" id="PS50026"/>
    </source>
</evidence>
<feature type="disulfide bond" evidence="2">
    <location>
        <begin position="616"/>
        <end position="625"/>
    </location>
</feature>
<dbReference type="Pfam" id="PF00008">
    <property type="entry name" value="EGF"/>
    <property type="match status" value="5"/>
</dbReference>
<feature type="disulfide bond" evidence="2">
    <location>
        <begin position="441"/>
        <end position="450"/>
    </location>
</feature>
<dbReference type="EMBL" id="REGN01002049">
    <property type="protein sequence ID" value="RNA30718.1"/>
    <property type="molecule type" value="Genomic_DNA"/>
</dbReference>
<dbReference type="InterPro" id="IPR000742">
    <property type="entry name" value="EGF"/>
</dbReference>
<dbReference type="AlphaFoldDB" id="A0A3M7S544"/>
<dbReference type="PROSITE" id="PS50026">
    <property type="entry name" value="EGF_3"/>
    <property type="match status" value="7"/>
</dbReference>
<feature type="domain" description="EGF-like" evidence="4">
    <location>
        <begin position="454"/>
        <end position="496"/>
    </location>
</feature>
<feature type="domain" description="EGF-like" evidence="4">
    <location>
        <begin position="627"/>
        <end position="664"/>
    </location>
</feature>
<dbReference type="InterPro" id="IPR001881">
    <property type="entry name" value="EGF-like_Ca-bd_dom"/>
</dbReference>
<feature type="domain" description="EGF-like" evidence="4">
    <location>
        <begin position="541"/>
        <end position="583"/>
    </location>
</feature>
<dbReference type="PROSITE" id="PS01187">
    <property type="entry name" value="EGF_CA"/>
    <property type="match status" value="1"/>
</dbReference>
<proteinExistence type="predicted"/>
<dbReference type="PANTHER" id="PTHR24033:SF224">
    <property type="entry name" value="C-TYPE LECTIN"/>
    <property type="match status" value="1"/>
</dbReference>
<evidence type="ECO:0000256" key="1">
    <source>
        <dbReference type="ARBA" id="ARBA00023157"/>
    </source>
</evidence>
<feature type="domain" description="EGF-like" evidence="4">
    <location>
        <begin position="498"/>
        <end position="539"/>
    </location>
</feature>
<dbReference type="CDD" id="cd00054">
    <property type="entry name" value="EGF_CA"/>
    <property type="match status" value="5"/>
</dbReference>
<feature type="disulfide bond" evidence="2">
    <location>
        <begin position="486"/>
        <end position="495"/>
    </location>
</feature>
<dbReference type="PANTHER" id="PTHR24033">
    <property type="entry name" value="EGF-LIKE DOMAIN-CONTAINING PROTEIN"/>
    <property type="match status" value="1"/>
</dbReference>
<feature type="domain" description="EGF-like" evidence="4">
    <location>
        <begin position="362"/>
        <end position="409"/>
    </location>
</feature>
<protein>
    <submittedName>
        <fullName evidence="5">Fibropellin-1</fullName>
    </submittedName>
</protein>
<dbReference type="PROSITE" id="PS01186">
    <property type="entry name" value="EGF_2"/>
    <property type="match status" value="4"/>
</dbReference>
<reference evidence="5 6" key="1">
    <citation type="journal article" date="2018" name="Sci. Rep.">
        <title>Genomic signatures of local adaptation to the degree of environmental predictability in rotifers.</title>
        <authorList>
            <person name="Franch-Gras L."/>
            <person name="Hahn C."/>
            <person name="Garcia-Roger E.M."/>
            <person name="Carmona M.J."/>
            <person name="Serra M."/>
            <person name="Gomez A."/>
        </authorList>
    </citation>
    <scope>NUCLEOTIDE SEQUENCE [LARGE SCALE GENOMIC DNA]</scope>
    <source>
        <strain evidence="5">HYR1</strain>
    </source>
</reference>
<dbReference type="InterPro" id="IPR051830">
    <property type="entry name" value="NOTCH_homolog"/>
</dbReference>
<dbReference type="OrthoDB" id="283575at2759"/>
<name>A0A3M7S544_BRAPC</name>
<feature type="domain" description="EGF-like" evidence="4">
    <location>
        <begin position="410"/>
        <end position="451"/>
    </location>
</feature>
<feature type="disulfide bond" evidence="2">
    <location>
        <begin position="399"/>
        <end position="408"/>
    </location>
</feature>
<keyword evidence="3" id="KW-0812">Transmembrane</keyword>
<dbReference type="PROSITE" id="PS00010">
    <property type="entry name" value="ASX_HYDROXYL"/>
    <property type="match status" value="1"/>
</dbReference>
<dbReference type="PROSITE" id="PS00022">
    <property type="entry name" value="EGF_1"/>
    <property type="match status" value="6"/>
</dbReference>
<comment type="caution">
    <text evidence="5">The sequence shown here is derived from an EMBL/GenBank/DDBJ whole genome shotgun (WGS) entry which is preliminary data.</text>
</comment>
<keyword evidence="3" id="KW-0472">Membrane</keyword>
<dbReference type="Gene3D" id="2.10.25.10">
    <property type="entry name" value="Laminin"/>
    <property type="match status" value="7"/>
</dbReference>
<dbReference type="SMART" id="SM00179">
    <property type="entry name" value="EGF_CA"/>
    <property type="match status" value="6"/>
</dbReference>
<evidence type="ECO:0000256" key="2">
    <source>
        <dbReference type="PROSITE-ProRule" id="PRU00076"/>
    </source>
</evidence>
<dbReference type="InterPro" id="IPR000152">
    <property type="entry name" value="EGF-type_Asp/Asn_hydroxyl_site"/>
</dbReference>
<gene>
    <name evidence="5" type="ORF">BpHYR1_031624</name>
</gene>
<evidence type="ECO:0000313" key="6">
    <source>
        <dbReference type="Proteomes" id="UP000276133"/>
    </source>
</evidence>
<keyword evidence="1 2" id="KW-1015">Disulfide bond</keyword>
<accession>A0A3M7S544</accession>
<feature type="transmembrane region" description="Helical" evidence="3">
    <location>
        <begin position="709"/>
        <end position="734"/>
    </location>
</feature>